<comment type="subcellular location">
    <subcellularLocation>
        <location evidence="1">Endomembrane system</location>
    </subcellularLocation>
</comment>
<dbReference type="SUPFAM" id="SSF53850">
    <property type="entry name" value="Periplasmic binding protein-like II"/>
    <property type="match status" value="1"/>
</dbReference>
<evidence type="ECO:0000256" key="5">
    <source>
        <dbReference type="ARBA" id="ARBA00023136"/>
    </source>
</evidence>
<dbReference type="PANTHER" id="PTHR30024">
    <property type="entry name" value="ALIPHATIC SULFONATES-BINDING PROTEIN-RELATED"/>
    <property type="match status" value="1"/>
</dbReference>
<keyword evidence="4" id="KW-0997">Cell inner membrane</keyword>
<gene>
    <name evidence="6" type="primary">nrtA</name>
    <name evidence="6" type="ORF">PSA7680_00388</name>
</gene>
<evidence type="ECO:0000256" key="3">
    <source>
        <dbReference type="ARBA" id="ARBA00022475"/>
    </source>
</evidence>
<dbReference type="AlphaFoldDB" id="A0A1Y5RHZ2"/>
<dbReference type="GO" id="GO:0012505">
    <property type="term" value="C:endomembrane system"/>
    <property type="evidence" value="ECO:0007669"/>
    <property type="project" value="UniProtKB-SubCell"/>
</dbReference>
<dbReference type="Proteomes" id="UP000193409">
    <property type="component" value="Unassembled WGS sequence"/>
</dbReference>
<evidence type="ECO:0000256" key="4">
    <source>
        <dbReference type="ARBA" id="ARBA00022519"/>
    </source>
</evidence>
<proteinExistence type="predicted"/>
<organism evidence="6 7">
    <name type="scientific">Pseudoruegeria aquimaris</name>
    <dbReference type="NCBI Taxonomy" id="393663"/>
    <lineage>
        <taxon>Bacteria</taxon>
        <taxon>Pseudomonadati</taxon>
        <taxon>Pseudomonadota</taxon>
        <taxon>Alphaproteobacteria</taxon>
        <taxon>Rhodobacterales</taxon>
        <taxon>Roseobacteraceae</taxon>
        <taxon>Pseudoruegeria</taxon>
    </lineage>
</organism>
<protein>
    <submittedName>
        <fullName evidence="6">Nitrate transport protein NrtA</fullName>
    </submittedName>
</protein>
<dbReference type="PANTHER" id="PTHR30024:SF43">
    <property type="entry name" value="BLL4572 PROTEIN"/>
    <property type="match status" value="1"/>
</dbReference>
<keyword evidence="3" id="KW-1003">Cell membrane</keyword>
<evidence type="ECO:0000256" key="1">
    <source>
        <dbReference type="ARBA" id="ARBA00004308"/>
    </source>
</evidence>
<sequence length="389" mass="41803">MKPRLTAGFLPLVDCAPLVVAHELGFAEREGFQLDLVKQPSWSAIRDMLALGHIEAAHMLSPMPVAMSLGLGGLAARVDVLMVLSVNGNSMGVTPAIAERMRANGWSGAFNAPFETGKHLIEATGGEIRLGVPFPFSMHAELFHHWLGALGISAGEALDVRTIPPPRMADAIGAGEIDAFCVGEPWGSLAVETGVAELVLPGSAIWAFAPEKVLAVRHEWCEANPELTRGLMRAIHAASRWLGTPENRMMASELLARSDYLDLSDTIIDRALTWTIQPRPGQIGERVENFQRFHGGAATFPWRSQGAWIATHIAARAGIAREEALRVARACFRSDLYRANLTGTGADMPGASEKLEGALPRATPVASVRGEMILGPDAFFDGQVFDFGT</sequence>
<keyword evidence="7" id="KW-1185">Reference proteome</keyword>
<dbReference type="Pfam" id="PF13379">
    <property type="entry name" value="NMT1_2"/>
    <property type="match status" value="1"/>
</dbReference>
<dbReference type="OrthoDB" id="570524at2"/>
<dbReference type="CDD" id="cd13553">
    <property type="entry name" value="PBP2_NrtA_CpmA_like"/>
    <property type="match status" value="1"/>
</dbReference>
<evidence type="ECO:0000256" key="2">
    <source>
        <dbReference type="ARBA" id="ARBA00022448"/>
    </source>
</evidence>
<name>A0A1Y5RHZ2_9RHOB</name>
<keyword evidence="5" id="KW-0472">Membrane</keyword>
<dbReference type="RefSeq" id="WP_085866969.1">
    <property type="nucleotide sequence ID" value="NZ_FWFQ01000002.1"/>
</dbReference>
<keyword evidence="2" id="KW-0813">Transport</keyword>
<reference evidence="6 7" key="1">
    <citation type="submission" date="2017-03" db="EMBL/GenBank/DDBJ databases">
        <authorList>
            <person name="Afonso C.L."/>
            <person name="Miller P.J."/>
            <person name="Scott M.A."/>
            <person name="Spackman E."/>
            <person name="Goraichik I."/>
            <person name="Dimitrov K.M."/>
            <person name="Suarez D.L."/>
            <person name="Swayne D.E."/>
        </authorList>
    </citation>
    <scope>NUCLEOTIDE SEQUENCE [LARGE SCALE GENOMIC DNA]</scope>
    <source>
        <strain evidence="6 7">CECT 7680</strain>
    </source>
</reference>
<evidence type="ECO:0000313" key="7">
    <source>
        <dbReference type="Proteomes" id="UP000193409"/>
    </source>
</evidence>
<dbReference type="EMBL" id="FWFQ01000002">
    <property type="protein sequence ID" value="SLN15281.1"/>
    <property type="molecule type" value="Genomic_DNA"/>
</dbReference>
<dbReference type="Gene3D" id="3.40.190.10">
    <property type="entry name" value="Periplasmic binding protein-like II"/>
    <property type="match status" value="2"/>
</dbReference>
<accession>A0A1Y5RHZ2</accession>
<evidence type="ECO:0000313" key="6">
    <source>
        <dbReference type="EMBL" id="SLN15281.1"/>
    </source>
</evidence>
<dbReference type="InterPro" id="IPR044527">
    <property type="entry name" value="NrtA/CpmA_ABC-bd_dom"/>
</dbReference>